<evidence type="ECO:0000313" key="2">
    <source>
        <dbReference type="EMBL" id="TFK35737.1"/>
    </source>
</evidence>
<keyword evidence="3" id="KW-1185">Reference proteome</keyword>
<proteinExistence type="predicted"/>
<gene>
    <name evidence="2" type="ORF">BDQ12DRAFT_725777</name>
</gene>
<evidence type="ECO:0000256" key="1">
    <source>
        <dbReference type="SAM" id="MobiDB-lite"/>
    </source>
</evidence>
<dbReference type="Proteomes" id="UP000308652">
    <property type="component" value="Unassembled WGS sequence"/>
</dbReference>
<name>A0A5C3LT44_9AGAR</name>
<protein>
    <submittedName>
        <fullName evidence="2">Uncharacterized protein</fullName>
    </submittedName>
</protein>
<feature type="region of interest" description="Disordered" evidence="1">
    <location>
        <begin position="1"/>
        <end position="33"/>
    </location>
</feature>
<reference evidence="2 3" key="1">
    <citation type="journal article" date="2019" name="Nat. Ecol. Evol.">
        <title>Megaphylogeny resolves global patterns of mushroom evolution.</title>
        <authorList>
            <person name="Varga T."/>
            <person name="Krizsan K."/>
            <person name="Foldi C."/>
            <person name="Dima B."/>
            <person name="Sanchez-Garcia M."/>
            <person name="Sanchez-Ramirez S."/>
            <person name="Szollosi G.J."/>
            <person name="Szarkandi J.G."/>
            <person name="Papp V."/>
            <person name="Albert L."/>
            <person name="Andreopoulos W."/>
            <person name="Angelini C."/>
            <person name="Antonin V."/>
            <person name="Barry K.W."/>
            <person name="Bougher N.L."/>
            <person name="Buchanan P."/>
            <person name="Buyck B."/>
            <person name="Bense V."/>
            <person name="Catcheside P."/>
            <person name="Chovatia M."/>
            <person name="Cooper J."/>
            <person name="Damon W."/>
            <person name="Desjardin D."/>
            <person name="Finy P."/>
            <person name="Geml J."/>
            <person name="Haridas S."/>
            <person name="Hughes K."/>
            <person name="Justo A."/>
            <person name="Karasinski D."/>
            <person name="Kautmanova I."/>
            <person name="Kiss B."/>
            <person name="Kocsube S."/>
            <person name="Kotiranta H."/>
            <person name="LaButti K.M."/>
            <person name="Lechner B.E."/>
            <person name="Liimatainen K."/>
            <person name="Lipzen A."/>
            <person name="Lukacs Z."/>
            <person name="Mihaltcheva S."/>
            <person name="Morgado L.N."/>
            <person name="Niskanen T."/>
            <person name="Noordeloos M.E."/>
            <person name="Ohm R.A."/>
            <person name="Ortiz-Santana B."/>
            <person name="Ovrebo C."/>
            <person name="Racz N."/>
            <person name="Riley R."/>
            <person name="Savchenko A."/>
            <person name="Shiryaev A."/>
            <person name="Soop K."/>
            <person name="Spirin V."/>
            <person name="Szebenyi C."/>
            <person name="Tomsovsky M."/>
            <person name="Tulloss R.E."/>
            <person name="Uehling J."/>
            <person name="Grigoriev I.V."/>
            <person name="Vagvolgyi C."/>
            <person name="Papp T."/>
            <person name="Martin F.M."/>
            <person name="Miettinen O."/>
            <person name="Hibbett D.S."/>
            <person name="Nagy L.G."/>
        </authorList>
    </citation>
    <scope>NUCLEOTIDE SEQUENCE [LARGE SCALE GENOMIC DNA]</scope>
    <source>
        <strain evidence="2 3">CBS 166.37</strain>
    </source>
</reference>
<accession>A0A5C3LT44</accession>
<evidence type="ECO:0000313" key="3">
    <source>
        <dbReference type="Proteomes" id="UP000308652"/>
    </source>
</evidence>
<sequence length="132" mass="14545">MPICPTSPSTLAHAMPIRPTSPSTSAHAAQPPPLLQHWRTPCPSIQPLHCRQRMLHSHPLSFDVGAHHAHLPNLSFDTGACYAHLPHLSFDISPPAHLSSFNAVSAATDMDWCQPRRPQLLVTFTLLLPLYL</sequence>
<feature type="compositionally biased region" description="Polar residues" evidence="1">
    <location>
        <begin position="1"/>
        <end position="10"/>
    </location>
</feature>
<organism evidence="2 3">
    <name type="scientific">Crucibulum laeve</name>
    <dbReference type="NCBI Taxonomy" id="68775"/>
    <lineage>
        <taxon>Eukaryota</taxon>
        <taxon>Fungi</taxon>
        <taxon>Dikarya</taxon>
        <taxon>Basidiomycota</taxon>
        <taxon>Agaricomycotina</taxon>
        <taxon>Agaricomycetes</taxon>
        <taxon>Agaricomycetidae</taxon>
        <taxon>Agaricales</taxon>
        <taxon>Agaricineae</taxon>
        <taxon>Nidulariaceae</taxon>
        <taxon>Crucibulum</taxon>
    </lineage>
</organism>
<dbReference type="EMBL" id="ML213619">
    <property type="protein sequence ID" value="TFK35737.1"/>
    <property type="molecule type" value="Genomic_DNA"/>
</dbReference>
<dbReference type="AlphaFoldDB" id="A0A5C3LT44"/>